<evidence type="ECO:0000313" key="3">
    <source>
        <dbReference type="EMBL" id="CBN73945.1"/>
    </source>
</evidence>
<feature type="region of interest" description="Disordered" evidence="1">
    <location>
        <begin position="203"/>
        <end position="222"/>
    </location>
</feature>
<name>D8LTP8_ECTSI</name>
<organism evidence="3 4">
    <name type="scientific">Ectocarpus siliculosus</name>
    <name type="common">Brown alga</name>
    <name type="synonym">Conferva siliculosa</name>
    <dbReference type="NCBI Taxonomy" id="2880"/>
    <lineage>
        <taxon>Eukaryota</taxon>
        <taxon>Sar</taxon>
        <taxon>Stramenopiles</taxon>
        <taxon>Ochrophyta</taxon>
        <taxon>PX clade</taxon>
        <taxon>Phaeophyceae</taxon>
        <taxon>Ectocarpales</taxon>
        <taxon>Ectocarpaceae</taxon>
        <taxon>Ectocarpus</taxon>
    </lineage>
</organism>
<feature type="transmembrane region" description="Helical" evidence="2">
    <location>
        <begin position="53"/>
        <end position="86"/>
    </location>
</feature>
<gene>
    <name evidence="3" type="ORF">Esi_0009_0084</name>
</gene>
<evidence type="ECO:0000256" key="2">
    <source>
        <dbReference type="SAM" id="Phobius"/>
    </source>
</evidence>
<feature type="compositionally biased region" description="Basic residues" evidence="1">
    <location>
        <begin position="213"/>
        <end position="222"/>
    </location>
</feature>
<accession>D8LTP8</accession>
<dbReference type="EMBL" id="FN649732">
    <property type="protein sequence ID" value="CBN73945.1"/>
    <property type="molecule type" value="Genomic_DNA"/>
</dbReference>
<keyword evidence="2" id="KW-0472">Membrane</keyword>
<keyword evidence="2" id="KW-1133">Transmembrane helix</keyword>
<keyword evidence="4" id="KW-1185">Reference proteome</keyword>
<evidence type="ECO:0000256" key="1">
    <source>
        <dbReference type="SAM" id="MobiDB-lite"/>
    </source>
</evidence>
<dbReference type="Proteomes" id="UP000002630">
    <property type="component" value="Linkage Group LG07"/>
</dbReference>
<evidence type="ECO:0000313" key="4">
    <source>
        <dbReference type="Proteomes" id="UP000002630"/>
    </source>
</evidence>
<dbReference type="AlphaFoldDB" id="D8LTP8"/>
<keyword evidence="2" id="KW-0812">Transmembrane</keyword>
<proteinExistence type="predicted"/>
<sequence length="222" mass="23273">MCKSSQPQGSSEAAPVAMEVPTNDSYDLAKPCAISDNEQPHQEVIAHDEASGIIVFGSFIAGALVGVVICAPAFVVLLFGAGAAALTKSDSKVGKFSRKVGKVSSDILLAVFRLAREYNHKHKLTDKAKVGAKEAAGKVTDKMRKLGIVDNVKARASSLWDQVDKRTAPAGQASIQAAQGQDLSQVTDGTQIPFDGAVDAYVTDSSSSSSYSKGRKPKSFDA</sequence>
<dbReference type="OrthoDB" id="10345515at2759"/>
<protein>
    <submittedName>
        <fullName evidence="3">Uncharacterized protein</fullName>
    </submittedName>
</protein>
<reference evidence="3 4" key="1">
    <citation type="journal article" date="2010" name="Nature">
        <title>The Ectocarpus genome and the independent evolution of multicellularity in brown algae.</title>
        <authorList>
            <person name="Cock J.M."/>
            <person name="Sterck L."/>
            <person name="Rouze P."/>
            <person name="Scornet D."/>
            <person name="Allen A.E."/>
            <person name="Amoutzias G."/>
            <person name="Anthouard V."/>
            <person name="Artiguenave F."/>
            <person name="Aury J.M."/>
            <person name="Badger J.H."/>
            <person name="Beszteri B."/>
            <person name="Billiau K."/>
            <person name="Bonnet E."/>
            <person name="Bothwell J.H."/>
            <person name="Bowler C."/>
            <person name="Boyen C."/>
            <person name="Brownlee C."/>
            <person name="Carrano C.J."/>
            <person name="Charrier B."/>
            <person name="Cho G.Y."/>
            <person name="Coelho S.M."/>
            <person name="Collen J."/>
            <person name="Corre E."/>
            <person name="Da Silva C."/>
            <person name="Delage L."/>
            <person name="Delaroque N."/>
            <person name="Dittami S.M."/>
            <person name="Doulbeau S."/>
            <person name="Elias M."/>
            <person name="Farnham G."/>
            <person name="Gachon C.M."/>
            <person name="Gschloessl B."/>
            <person name="Heesch S."/>
            <person name="Jabbari K."/>
            <person name="Jubin C."/>
            <person name="Kawai H."/>
            <person name="Kimura K."/>
            <person name="Kloareg B."/>
            <person name="Kupper F.C."/>
            <person name="Lang D."/>
            <person name="Le Bail A."/>
            <person name="Leblanc C."/>
            <person name="Lerouge P."/>
            <person name="Lohr M."/>
            <person name="Lopez P.J."/>
            <person name="Martens C."/>
            <person name="Maumus F."/>
            <person name="Michel G."/>
            <person name="Miranda-Saavedra D."/>
            <person name="Morales J."/>
            <person name="Moreau H."/>
            <person name="Motomura T."/>
            <person name="Nagasato C."/>
            <person name="Napoli C.A."/>
            <person name="Nelson D.R."/>
            <person name="Nyvall-Collen P."/>
            <person name="Peters A.F."/>
            <person name="Pommier C."/>
            <person name="Potin P."/>
            <person name="Poulain J."/>
            <person name="Quesneville H."/>
            <person name="Read B."/>
            <person name="Rensing S.A."/>
            <person name="Ritter A."/>
            <person name="Rousvoal S."/>
            <person name="Samanta M."/>
            <person name="Samson G."/>
            <person name="Schroeder D.C."/>
            <person name="Segurens B."/>
            <person name="Strittmatter M."/>
            <person name="Tonon T."/>
            <person name="Tregear J.W."/>
            <person name="Valentin K."/>
            <person name="von Dassow P."/>
            <person name="Yamagishi T."/>
            <person name="Van de Peer Y."/>
            <person name="Wincker P."/>
        </authorList>
    </citation>
    <scope>NUCLEOTIDE SEQUENCE [LARGE SCALE GENOMIC DNA]</scope>
    <source>
        <strain evidence="4">Ec32 / CCAP1310/4</strain>
    </source>
</reference>
<dbReference type="EMBL" id="FN649137">
    <property type="protein sequence ID" value="CBN73945.1"/>
    <property type="molecule type" value="Genomic_DNA"/>
</dbReference>
<dbReference type="InParanoid" id="D8LTP8"/>